<accession>A0ACB9Q2W7</accession>
<keyword evidence="2" id="KW-1185">Reference proteome</keyword>
<evidence type="ECO:0000313" key="2">
    <source>
        <dbReference type="Proteomes" id="UP000828941"/>
    </source>
</evidence>
<dbReference type="EMBL" id="CM039427">
    <property type="protein sequence ID" value="KAI4355151.1"/>
    <property type="molecule type" value="Genomic_DNA"/>
</dbReference>
<evidence type="ECO:0000313" key="1">
    <source>
        <dbReference type="EMBL" id="KAI4355151.1"/>
    </source>
</evidence>
<gene>
    <name evidence="1" type="ORF">L6164_003950</name>
</gene>
<organism evidence="1 2">
    <name type="scientific">Bauhinia variegata</name>
    <name type="common">Purple orchid tree</name>
    <name type="synonym">Phanera variegata</name>
    <dbReference type="NCBI Taxonomy" id="167791"/>
    <lineage>
        <taxon>Eukaryota</taxon>
        <taxon>Viridiplantae</taxon>
        <taxon>Streptophyta</taxon>
        <taxon>Embryophyta</taxon>
        <taxon>Tracheophyta</taxon>
        <taxon>Spermatophyta</taxon>
        <taxon>Magnoliopsida</taxon>
        <taxon>eudicotyledons</taxon>
        <taxon>Gunneridae</taxon>
        <taxon>Pentapetalae</taxon>
        <taxon>rosids</taxon>
        <taxon>fabids</taxon>
        <taxon>Fabales</taxon>
        <taxon>Fabaceae</taxon>
        <taxon>Cercidoideae</taxon>
        <taxon>Cercideae</taxon>
        <taxon>Bauhiniinae</taxon>
        <taxon>Bauhinia</taxon>
    </lineage>
</organism>
<sequence length="163" mass="18042">MANPSLLQSSTSSFLVQFRVFPPPSSAARFLLGNRNGDAVVSVKATVARTKLVEKTEAEKMFRLKTTYSRKIVPCSWKSSPTPLYTRSLKLRRLWSTMASEMLPTAQNAKGLDAEMNDLAIITGKRPVKTRARVSIATFKFGEGRPLGIAVTLRGNIMFSFLN</sequence>
<name>A0ACB9Q2W7_BAUVA</name>
<protein>
    <submittedName>
        <fullName evidence="1">Uncharacterized protein</fullName>
    </submittedName>
</protein>
<proteinExistence type="predicted"/>
<dbReference type="Proteomes" id="UP000828941">
    <property type="component" value="Chromosome 2"/>
</dbReference>
<comment type="caution">
    <text evidence="1">The sequence shown here is derived from an EMBL/GenBank/DDBJ whole genome shotgun (WGS) entry which is preliminary data.</text>
</comment>
<reference evidence="1 2" key="1">
    <citation type="journal article" date="2022" name="DNA Res.">
        <title>Chromosomal-level genome assembly of the orchid tree Bauhinia variegata (Leguminosae; Cercidoideae) supports the allotetraploid origin hypothesis of Bauhinia.</title>
        <authorList>
            <person name="Zhong Y."/>
            <person name="Chen Y."/>
            <person name="Zheng D."/>
            <person name="Pang J."/>
            <person name="Liu Y."/>
            <person name="Luo S."/>
            <person name="Meng S."/>
            <person name="Qian L."/>
            <person name="Wei D."/>
            <person name="Dai S."/>
            <person name="Zhou R."/>
        </authorList>
    </citation>
    <scope>NUCLEOTIDE SEQUENCE [LARGE SCALE GENOMIC DNA]</scope>
    <source>
        <strain evidence="1">BV-YZ2020</strain>
    </source>
</reference>